<keyword evidence="3" id="KW-0539">Nucleus</keyword>
<dbReference type="InterPro" id="IPR036093">
    <property type="entry name" value="NAC_dom_sf"/>
</dbReference>
<keyword evidence="2" id="KW-0804">Transcription</keyword>
<dbReference type="Proteomes" id="UP000825935">
    <property type="component" value="Chromosome 17"/>
</dbReference>
<evidence type="ECO:0000313" key="6">
    <source>
        <dbReference type="EMBL" id="KAH7373209.1"/>
    </source>
</evidence>
<dbReference type="Gene3D" id="2.170.150.80">
    <property type="entry name" value="NAC domain"/>
    <property type="match status" value="1"/>
</dbReference>
<feature type="region of interest" description="Disordered" evidence="4">
    <location>
        <begin position="1"/>
        <end position="25"/>
    </location>
</feature>
<evidence type="ECO:0000256" key="4">
    <source>
        <dbReference type="SAM" id="MobiDB-lite"/>
    </source>
</evidence>
<evidence type="ECO:0000259" key="5">
    <source>
        <dbReference type="PROSITE" id="PS51005"/>
    </source>
</evidence>
<dbReference type="GO" id="GO:0006355">
    <property type="term" value="P:regulation of DNA-templated transcription"/>
    <property type="evidence" value="ECO:0007669"/>
    <property type="project" value="InterPro"/>
</dbReference>
<dbReference type="PANTHER" id="PTHR31744">
    <property type="entry name" value="PROTEIN CUP-SHAPED COTYLEDON 2-RELATED"/>
    <property type="match status" value="1"/>
</dbReference>
<dbReference type="EMBL" id="CM035422">
    <property type="protein sequence ID" value="KAH7373209.1"/>
    <property type="molecule type" value="Genomic_DNA"/>
</dbReference>
<dbReference type="PANTHER" id="PTHR31744:SF210">
    <property type="entry name" value="NAC DOMAIN-CONTAINING PROTEIN 86-LIKE"/>
    <property type="match status" value="1"/>
</dbReference>
<feature type="compositionally biased region" description="Low complexity" evidence="4">
    <location>
        <begin position="9"/>
        <end position="21"/>
    </location>
</feature>
<evidence type="ECO:0000256" key="3">
    <source>
        <dbReference type="ARBA" id="ARBA00023242"/>
    </source>
</evidence>
<reference evidence="6" key="1">
    <citation type="submission" date="2021-08" db="EMBL/GenBank/DDBJ databases">
        <title>WGS assembly of Ceratopteris richardii.</title>
        <authorList>
            <person name="Marchant D.B."/>
            <person name="Chen G."/>
            <person name="Jenkins J."/>
            <person name="Shu S."/>
            <person name="Leebens-Mack J."/>
            <person name="Grimwood J."/>
            <person name="Schmutz J."/>
            <person name="Soltis P."/>
            <person name="Soltis D."/>
            <person name="Chen Z.-H."/>
        </authorList>
    </citation>
    <scope>NUCLEOTIDE SEQUENCE</scope>
    <source>
        <strain evidence="6">Whitten #5841</strain>
        <tissue evidence="6">Leaf</tissue>
    </source>
</reference>
<dbReference type="AlphaFoldDB" id="A0A8T2SVT6"/>
<dbReference type="Pfam" id="PF02365">
    <property type="entry name" value="NAM"/>
    <property type="match status" value="1"/>
</dbReference>
<dbReference type="InterPro" id="IPR003441">
    <property type="entry name" value="NAC-dom"/>
</dbReference>
<evidence type="ECO:0000256" key="1">
    <source>
        <dbReference type="ARBA" id="ARBA00023015"/>
    </source>
</evidence>
<dbReference type="SUPFAM" id="SSF101941">
    <property type="entry name" value="NAC domain"/>
    <property type="match status" value="1"/>
</dbReference>
<accession>A0A8T2SVT6</accession>
<dbReference type="GO" id="GO:0003677">
    <property type="term" value="F:DNA binding"/>
    <property type="evidence" value="ECO:0007669"/>
    <property type="project" value="InterPro"/>
</dbReference>
<keyword evidence="7" id="KW-1185">Reference proteome</keyword>
<name>A0A8T2SVT6_CERRI</name>
<dbReference type="OrthoDB" id="1921961at2759"/>
<dbReference type="PROSITE" id="PS51005">
    <property type="entry name" value="NAC"/>
    <property type="match status" value="1"/>
</dbReference>
<comment type="caution">
    <text evidence="6">The sequence shown here is derived from an EMBL/GenBank/DDBJ whole genome shotgun (WGS) entry which is preliminary data.</text>
</comment>
<evidence type="ECO:0000313" key="7">
    <source>
        <dbReference type="Proteomes" id="UP000825935"/>
    </source>
</evidence>
<feature type="domain" description="NAC" evidence="5">
    <location>
        <begin position="43"/>
        <end position="163"/>
    </location>
</feature>
<keyword evidence="1" id="KW-0805">Transcription regulation</keyword>
<gene>
    <name evidence="6" type="ORF">KP509_17G044400</name>
</gene>
<evidence type="ECO:0000256" key="2">
    <source>
        <dbReference type="ARBA" id="ARBA00023163"/>
    </source>
</evidence>
<organism evidence="6 7">
    <name type="scientific">Ceratopteris richardii</name>
    <name type="common">Triangle waterfern</name>
    <dbReference type="NCBI Taxonomy" id="49495"/>
    <lineage>
        <taxon>Eukaryota</taxon>
        <taxon>Viridiplantae</taxon>
        <taxon>Streptophyta</taxon>
        <taxon>Embryophyta</taxon>
        <taxon>Tracheophyta</taxon>
        <taxon>Polypodiopsida</taxon>
        <taxon>Polypodiidae</taxon>
        <taxon>Polypodiales</taxon>
        <taxon>Pteridineae</taxon>
        <taxon>Pteridaceae</taxon>
        <taxon>Parkerioideae</taxon>
        <taxon>Ceratopteris</taxon>
    </lineage>
</organism>
<sequence>MREDLVGNSPSESGECSTSSSLRPADPKSHCICGNLVANGSDLPPGFRFQPTEEELIGFYLLRKATGLSLPVHVIPEIDLHKHDPWELPGLSPLPANSSQWFFFSYADRKYTTGIVPTVLPSLAIGRQLVVQRQWLLSPAVFFTLVYIHHRDIAYLNVTTILV</sequence>
<proteinExistence type="predicted"/>
<protein>
    <recommendedName>
        <fullName evidence="5">NAC domain-containing protein</fullName>
    </recommendedName>
</protein>